<name>A0A7C4QPH1_9PLAN</name>
<dbReference type="EMBL" id="DSVQ01000004">
    <property type="protein sequence ID" value="HGT37969.1"/>
    <property type="molecule type" value="Genomic_DNA"/>
</dbReference>
<proteinExistence type="predicted"/>
<organism evidence="1">
    <name type="scientific">Schlesneria paludicola</name>
    <dbReference type="NCBI Taxonomy" id="360056"/>
    <lineage>
        <taxon>Bacteria</taxon>
        <taxon>Pseudomonadati</taxon>
        <taxon>Planctomycetota</taxon>
        <taxon>Planctomycetia</taxon>
        <taxon>Planctomycetales</taxon>
        <taxon>Planctomycetaceae</taxon>
        <taxon>Schlesneria</taxon>
    </lineage>
</organism>
<gene>
    <name evidence="1" type="ORF">ENS64_01675</name>
</gene>
<dbReference type="AlphaFoldDB" id="A0A7C4QPH1"/>
<reference evidence="1" key="1">
    <citation type="journal article" date="2020" name="mSystems">
        <title>Genome- and Community-Level Interaction Insights into Carbon Utilization and Element Cycling Functions of Hydrothermarchaeota in Hydrothermal Sediment.</title>
        <authorList>
            <person name="Zhou Z."/>
            <person name="Liu Y."/>
            <person name="Xu W."/>
            <person name="Pan J."/>
            <person name="Luo Z.H."/>
            <person name="Li M."/>
        </authorList>
    </citation>
    <scope>NUCLEOTIDE SEQUENCE [LARGE SCALE GENOMIC DNA]</scope>
    <source>
        <strain evidence="1">SpSt-508</strain>
    </source>
</reference>
<evidence type="ECO:0000313" key="1">
    <source>
        <dbReference type="EMBL" id="HGT37969.1"/>
    </source>
</evidence>
<protein>
    <submittedName>
        <fullName evidence="1">Uncharacterized protein</fullName>
    </submittedName>
</protein>
<comment type="caution">
    <text evidence="1">The sequence shown here is derived from an EMBL/GenBank/DDBJ whole genome shotgun (WGS) entry which is preliminary data.</text>
</comment>
<accession>A0A7C4QPH1</accession>
<sequence>MGRFGLAIPNFSNDTKSQNDTIRYLTDVVGRNLQAILWHPDARLRTPPSINTLTRIHKLCTRARSILAGRAVPAATLNMETAHALPAPEEFLVYPTPYFKVRNQWLKQYAGLILLSLTEAIQHQENAKPLEISEAFSGLVGQYVQRVYRLMATELFRVPLADASKPDFTLSDVQLAAYNPSAWFTSTELIDTVSPLEEWPTEDDLEVLTSGIPISHLPVLGRWPSGPTLEVSAGTSARMSESFAPPPSA</sequence>